<dbReference type="WBParaSite" id="SSLN_0000526401-mRNA-1">
    <property type="protein sequence ID" value="SSLN_0000526401-mRNA-1"/>
    <property type="gene ID" value="SSLN_0000526401"/>
</dbReference>
<proteinExistence type="predicted"/>
<protein>
    <submittedName>
        <fullName evidence="3">tRNA-intron lyase</fullName>
    </submittedName>
</protein>
<gene>
    <name evidence="1" type="ORF">SSLN_LOCUS5101</name>
</gene>
<evidence type="ECO:0000313" key="3">
    <source>
        <dbReference type="WBParaSite" id="SSLN_0000526401-mRNA-1"/>
    </source>
</evidence>
<keyword evidence="2" id="KW-1185">Reference proteome</keyword>
<name>A0A183SLK3_SCHSO</name>
<evidence type="ECO:0000313" key="2">
    <source>
        <dbReference type="Proteomes" id="UP000275846"/>
    </source>
</evidence>
<dbReference type="AlphaFoldDB" id="A0A183SLK3"/>
<evidence type="ECO:0000313" key="1">
    <source>
        <dbReference type="EMBL" id="VDL91486.1"/>
    </source>
</evidence>
<dbReference type="Proteomes" id="UP000275846">
    <property type="component" value="Unassembled WGS sequence"/>
</dbReference>
<dbReference type="EMBL" id="UYSU01033113">
    <property type="protein sequence ID" value="VDL91486.1"/>
    <property type="molecule type" value="Genomic_DNA"/>
</dbReference>
<sequence>MTRAAPQEKSEEPLSRHGAFEYLADDGSTVDLTQPGLLSRHQLVSIFRKRGFTLLVICWFRRIFASVRVRVNADDAAATHAGVSQQGAPSDWSRARATTMQRGRARSMFGVAGVDARAQSGGQAFVPSVCADWRFFSQLVILVDFKPVRLIGVQGTTGWLRESRENMGLSISLDEGHLACLRAALSEGLLETKRVLWGLQSQAWLPTRMLTGRNCEFCRASPSDVPEELMGALHKKTVQHGRHAQLMTTVRASQFSDAEVGAATGGLVYVYYVHDLTPKHKHQDFTHQGVEQRSHMEKEPRIILAF</sequence>
<reference evidence="3" key="1">
    <citation type="submission" date="2016-06" db="UniProtKB">
        <authorList>
            <consortium name="WormBaseParasite"/>
        </authorList>
    </citation>
    <scope>IDENTIFICATION</scope>
</reference>
<accession>A0A183SLK3</accession>
<reference evidence="1 2" key="2">
    <citation type="submission" date="2018-11" db="EMBL/GenBank/DDBJ databases">
        <authorList>
            <consortium name="Pathogen Informatics"/>
        </authorList>
    </citation>
    <scope>NUCLEOTIDE SEQUENCE [LARGE SCALE GENOMIC DNA]</scope>
    <source>
        <strain evidence="1 2">NST_G2</strain>
    </source>
</reference>
<organism evidence="3">
    <name type="scientific">Schistocephalus solidus</name>
    <name type="common">Tapeworm</name>
    <dbReference type="NCBI Taxonomy" id="70667"/>
    <lineage>
        <taxon>Eukaryota</taxon>
        <taxon>Metazoa</taxon>
        <taxon>Spiralia</taxon>
        <taxon>Lophotrochozoa</taxon>
        <taxon>Platyhelminthes</taxon>
        <taxon>Cestoda</taxon>
        <taxon>Eucestoda</taxon>
        <taxon>Diphyllobothriidea</taxon>
        <taxon>Diphyllobothriidae</taxon>
        <taxon>Schistocephalus</taxon>
    </lineage>
</organism>
<dbReference type="OrthoDB" id="6242626at2759"/>